<reference evidence="3 4" key="1">
    <citation type="submission" date="2016-05" db="EMBL/GenBank/DDBJ databases">
        <title>Comparative genomics of biotechnologically important yeasts.</title>
        <authorList>
            <consortium name="DOE Joint Genome Institute"/>
            <person name="Riley R."/>
            <person name="Haridas S."/>
            <person name="Wolfe K.H."/>
            <person name="Lopes M.R."/>
            <person name="Hittinger C.T."/>
            <person name="Goker M."/>
            <person name="Salamov A."/>
            <person name="Wisecaver J."/>
            <person name="Long T.M."/>
            <person name="Aerts A.L."/>
            <person name="Barry K."/>
            <person name="Choi C."/>
            <person name="Clum A."/>
            <person name="Coughlan A.Y."/>
            <person name="Deshpande S."/>
            <person name="Douglass A.P."/>
            <person name="Hanson S.J."/>
            <person name="Klenk H.-P."/>
            <person name="LaButti K."/>
            <person name="Lapidus A."/>
            <person name="Lindquist E."/>
            <person name="Lipzen A."/>
            <person name="Meier-kolthoff J.P."/>
            <person name="Ohm R.A."/>
            <person name="Otillar R.P."/>
            <person name="Pangilinan J."/>
            <person name="Peng Y."/>
            <person name="Rokas A."/>
            <person name="Rosa C.A."/>
            <person name="Scheuner C."/>
            <person name="Sibirny A.A."/>
            <person name="Slot J.C."/>
            <person name="Stielow J.B."/>
            <person name="Sun H."/>
            <person name="Kurtzman C.P."/>
            <person name="Blackwell M."/>
            <person name="Grigoriev I.V."/>
            <person name="Jeffries T.W."/>
        </authorList>
    </citation>
    <scope>NUCLEOTIDE SEQUENCE [LARGE SCALE GENOMIC DNA]</scope>
    <source>
        <strain evidence="3 4">NRRL YB-4993</strain>
    </source>
</reference>
<proteinExistence type="predicted"/>
<protein>
    <recommendedName>
        <fullName evidence="2">Skg3/CAF120-like PH-like domain-containing protein</fullName>
    </recommendedName>
</protein>
<evidence type="ECO:0000313" key="3">
    <source>
        <dbReference type="EMBL" id="OBA22134.1"/>
    </source>
</evidence>
<dbReference type="Pfam" id="PF25381">
    <property type="entry name" value="PH_26"/>
    <property type="match status" value="2"/>
</dbReference>
<dbReference type="InterPro" id="IPR058155">
    <property type="entry name" value="Skg3/CAF120-like_PH"/>
</dbReference>
<evidence type="ECO:0000313" key="4">
    <source>
        <dbReference type="Proteomes" id="UP000092555"/>
    </source>
</evidence>
<feature type="region of interest" description="Disordered" evidence="1">
    <location>
        <begin position="411"/>
        <end position="480"/>
    </location>
</feature>
<dbReference type="EMBL" id="LXTC01000002">
    <property type="protein sequence ID" value="OBA22134.1"/>
    <property type="molecule type" value="Genomic_DNA"/>
</dbReference>
<evidence type="ECO:0000256" key="1">
    <source>
        <dbReference type="SAM" id="MobiDB-lite"/>
    </source>
</evidence>
<dbReference type="OrthoDB" id="5563754at2759"/>
<dbReference type="GeneID" id="30031708"/>
<sequence length="726" mass="79990">MVSLSFLGRKKNAPKLAPAVPPKPAPAPSKAPAECSMQAQTTPDPATNTPFMTTNTQGPAISFAGLSGHNLPEIPGVAVPSQESFYSSLGSNDAALEQALQEARLRPPAPPALNTDLPVFSEPTHPRASFIRHSRVLSGTSTIAGGLNSMVLPLQTLRHRQKTIITDLPAELLPVVNLANAQRLRHYASGPISLLTEDGLAWLAADATLTGTELLLWFAGHLKPRYLNIQDCSIVPSRGPVPGGDLLYDLLVLQDYDFNVVSLRFADALDMHTWLAAMQLAKFEHTSLNEAFTAVVLSWKGPQLSDIYTLLAHKKRFTRFEWCNLRLPQVSNKWIKVFMAIVPGDAKKNGRVEIYASDKITKKNLILYVNDVFSVYNVYPEDHRMIDFNLIMKLDGEAFVNRLYEHLFSGNASPTSPKPHSRRSSVTSFGSLNPPTPVQVSGTRSRSTSISSTSSFFTHAPSPKLDAPVSNPGSPTTKSKHFFKKQTANNFVTTNYLYLMPEAHPGVSAIEIMLRNFVHIIDAFKLYGRPDHLNSDKKDPISMLFGLPSLPHYCYLDLEDAYGVVAANFDTARLQNWGQGEWRTTLKEYLRCKQIDTDFKGTDNIYDLFNSVNDEGDSGSIADGAISPLQSKMQSPQKNPFNMNLSGSGSSDDFQKMYKDGDSIGLGKPIDLNEDLRGYYEASNGVSDRQDFGAKSRTLHPIMDLPTPIDDAHGASYFAKERQVLS</sequence>
<feature type="compositionally biased region" description="Low complexity" evidence="1">
    <location>
        <begin position="441"/>
        <end position="458"/>
    </location>
</feature>
<feature type="domain" description="Skg3/CAF120-like PH-like" evidence="2">
    <location>
        <begin position="304"/>
        <end position="401"/>
    </location>
</feature>
<feature type="region of interest" description="Disordered" evidence="1">
    <location>
        <begin position="1"/>
        <end position="49"/>
    </location>
</feature>
<accession>A0A1A0HDH6</accession>
<dbReference type="Proteomes" id="UP000092555">
    <property type="component" value="Unassembled WGS sequence"/>
</dbReference>
<feature type="domain" description="Skg3/CAF120-like PH-like" evidence="2">
    <location>
        <begin position="491"/>
        <end position="545"/>
    </location>
</feature>
<evidence type="ECO:0000259" key="2">
    <source>
        <dbReference type="Pfam" id="PF25381"/>
    </source>
</evidence>
<feature type="compositionally biased region" description="Pro residues" evidence="1">
    <location>
        <begin position="19"/>
        <end position="29"/>
    </location>
</feature>
<dbReference type="RefSeq" id="XP_018712630.1">
    <property type="nucleotide sequence ID" value="XM_018858732.1"/>
</dbReference>
<dbReference type="AlphaFoldDB" id="A0A1A0HDH6"/>
<comment type="caution">
    <text evidence="3">The sequence shown here is derived from an EMBL/GenBank/DDBJ whole genome shotgun (WGS) entry which is preliminary data.</text>
</comment>
<feature type="compositionally biased region" description="Polar residues" evidence="1">
    <location>
        <begin position="37"/>
        <end position="49"/>
    </location>
</feature>
<name>A0A1A0HDH6_9ASCO</name>
<feature type="compositionally biased region" description="Polar residues" evidence="1">
    <location>
        <begin position="424"/>
        <end position="433"/>
    </location>
</feature>
<gene>
    <name evidence="3" type="ORF">METBIDRAFT_77610</name>
</gene>
<dbReference type="STRING" id="869754.A0A1A0HDH6"/>
<keyword evidence="4" id="KW-1185">Reference proteome</keyword>
<organism evidence="3 4">
    <name type="scientific">Metschnikowia bicuspidata var. bicuspidata NRRL YB-4993</name>
    <dbReference type="NCBI Taxonomy" id="869754"/>
    <lineage>
        <taxon>Eukaryota</taxon>
        <taxon>Fungi</taxon>
        <taxon>Dikarya</taxon>
        <taxon>Ascomycota</taxon>
        <taxon>Saccharomycotina</taxon>
        <taxon>Pichiomycetes</taxon>
        <taxon>Metschnikowiaceae</taxon>
        <taxon>Metschnikowia</taxon>
    </lineage>
</organism>